<keyword evidence="1" id="KW-1133">Transmembrane helix</keyword>
<dbReference type="EMBL" id="BMAW01009291">
    <property type="protein sequence ID" value="GFT13120.1"/>
    <property type="molecule type" value="Genomic_DNA"/>
</dbReference>
<feature type="transmembrane region" description="Helical" evidence="1">
    <location>
        <begin position="82"/>
        <end position="98"/>
    </location>
</feature>
<evidence type="ECO:0000256" key="1">
    <source>
        <dbReference type="SAM" id="Phobius"/>
    </source>
</evidence>
<feature type="transmembrane region" description="Helical" evidence="1">
    <location>
        <begin position="6"/>
        <end position="24"/>
    </location>
</feature>
<organism evidence="2 3">
    <name type="scientific">Nephila pilipes</name>
    <name type="common">Giant wood spider</name>
    <name type="synonym">Nephila maculata</name>
    <dbReference type="NCBI Taxonomy" id="299642"/>
    <lineage>
        <taxon>Eukaryota</taxon>
        <taxon>Metazoa</taxon>
        <taxon>Ecdysozoa</taxon>
        <taxon>Arthropoda</taxon>
        <taxon>Chelicerata</taxon>
        <taxon>Arachnida</taxon>
        <taxon>Araneae</taxon>
        <taxon>Araneomorphae</taxon>
        <taxon>Entelegynae</taxon>
        <taxon>Araneoidea</taxon>
        <taxon>Nephilidae</taxon>
        <taxon>Nephila</taxon>
    </lineage>
</organism>
<evidence type="ECO:0000313" key="3">
    <source>
        <dbReference type="Proteomes" id="UP000887013"/>
    </source>
</evidence>
<dbReference type="Proteomes" id="UP000887013">
    <property type="component" value="Unassembled WGS sequence"/>
</dbReference>
<evidence type="ECO:0000313" key="2">
    <source>
        <dbReference type="EMBL" id="GFT13120.1"/>
    </source>
</evidence>
<keyword evidence="1" id="KW-0812">Transmembrane</keyword>
<dbReference type="AlphaFoldDB" id="A0A8X6NFY2"/>
<name>A0A8X6NFY2_NEPPI</name>
<reference evidence="2" key="1">
    <citation type="submission" date="2020-08" db="EMBL/GenBank/DDBJ databases">
        <title>Multicomponent nature underlies the extraordinary mechanical properties of spider dragline silk.</title>
        <authorList>
            <person name="Kono N."/>
            <person name="Nakamura H."/>
            <person name="Mori M."/>
            <person name="Yoshida Y."/>
            <person name="Ohtoshi R."/>
            <person name="Malay A.D."/>
            <person name="Moran D.A.P."/>
            <person name="Tomita M."/>
            <person name="Numata K."/>
            <person name="Arakawa K."/>
        </authorList>
    </citation>
    <scope>NUCLEOTIDE SEQUENCE</scope>
</reference>
<protein>
    <recommendedName>
        <fullName evidence="4">Gustatory receptor</fullName>
    </recommendedName>
</protein>
<keyword evidence="3" id="KW-1185">Reference proteome</keyword>
<evidence type="ECO:0008006" key="4">
    <source>
        <dbReference type="Google" id="ProtNLM"/>
    </source>
</evidence>
<accession>A0A8X6NFY2</accession>
<keyword evidence="1" id="KW-0472">Membrane</keyword>
<comment type="caution">
    <text evidence="2">The sequence shown here is derived from an EMBL/GenBank/DDBJ whole genome shotgun (WGS) entry which is preliminary data.</text>
</comment>
<dbReference type="OrthoDB" id="6415195at2759"/>
<proteinExistence type="predicted"/>
<gene>
    <name evidence="2" type="ORF">NPIL_10291</name>
</gene>
<sequence>MMQLDYVYYLINSISCVALTLWIVGRIPIEMKKFHYTFYERIQERLLRCYSSAKELHLKIDFLSEPDFVMAGCDILPLRRSTIFLLIGTLFTYTVLFIDTNMPVKIIKSNHSNVDTSA</sequence>